<evidence type="ECO:0000313" key="5">
    <source>
        <dbReference type="EMBL" id="MBE9399059.1"/>
    </source>
</evidence>
<dbReference type="SUPFAM" id="SSF111369">
    <property type="entry name" value="HlyD-like secretion proteins"/>
    <property type="match status" value="1"/>
</dbReference>
<accession>A0A8J7K0G9</accession>
<dbReference type="Gene3D" id="2.40.50.100">
    <property type="match status" value="1"/>
</dbReference>
<dbReference type="Proteomes" id="UP000640333">
    <property type="component" value="Unassembled WGS sequence"/>
</dbReference>
<dbReference type="Gene3D" id="2.40.30.170">
    <property type="match status" value="1"/>
</dbReference>
<dbReference type="AlphaFoldDB" id="A0A8J7K0G9"/>
<evidence type="ECO:0000256" key="2">
    <source>
        <dbReference type="SAM" id="Coils"/>
    </source>
</evidence>
<comment type="similarity">
    <text evidence="1">Belongs to the membrane fusion protein (MFP) (TC 8.A.1) family.</text>
</comment>
<dbReference type="EMBL" id="JADEYS010000021">
    <property type="protein sequence ID" value="MBE9399059.1"/>
    <property type="molecule type" value="Genomic_DNA"/>
</dbReference>
<dbReference type="PANTHER" id="PTHR30469">
    <property type="entry name" value="MULTIDRUG RESISTANCE PROTEIN MDTA"/>
    <property type="match status" value="1"/>
</dbReference>
<dbReference type="Pfam" id="PF25917">
    <property type="entry name" value="BSH_RND"/>
    <property type="match status" value="1"/>
</dbReference>
<keyword evidence="2" id="KW-0175">Coiled coil</keyword>
<keyword evidence="3" id="KW-0732">Signal</keyword>
<dbReference type="InterPro" id="IPR006143">
    <property type="entry name" value="RND_pump_MFP"/>
</dbReference>
<dbReference type="Gene3D" id="1.10.287.470">
    <property type="entry name" value="Helix hairpin bin"/>
    <property type="match status" value="1"/>
</dbReference>
<reference evidence="5" key="1">
    <citation type="submission" date="2020-10" db="EMBL/GenBank/DDBJ databases">
        <title>Bacterium isolated from coastal waters sediment.</title>
        <authorList>
            <person name="Chen R.-J."/>
            <person name="Lu D.-C."/>
            <person name="Zhu K.-L."/>
            <person name="Du Z.-J."/>
        </authorList>
    </citation>
    <scope>NUCLEOTIDE SEQUENCE</scope>
    <source>
        <strain evidence="5">N1Y112</strain>
    </source>
</reference>
<protein>
    <submittedName>
        <fullName evidence="5">Efflux RND transporter periplasmic adaptor subunit</fullName>
    </submittedName>
</protein>
<dbReference type="InterPro" id="IPR058625">
    <property type="entry name" value="MdtA-like_BSH"/>
</dbReference>
<feature type="domain" description="Multidrug resistance protein MdtA-like barrel-sandwich hybrid" evidence="4">
    <location>
        <begin position="75"/>
        <end position="213"/>
    </location>
</feature>
<evidence type="ECO:0000256" key="1">
    <source>
        <dbReference type="ARBA" id="ARBA00009477"/>
    </source>
</evidence>
<organism evidence="5 6">
    <name type="scientific">Pontibacterium sinense</name>
    <dbReference type="NCBI Taxonomy" id="2781979"/>
    <lineage>
        <taxon>Bacteria</taxon>
        <taxon>Pseudomonadati</taxon>
        <taxon>Pseudomonadota</taxon>
        <taxon>Gammaproteobacteria</taxon>
        <taxon>Oceanospirillales</taxon>
        <taxon>Oceanospirillaceae</taxon>
        <taxon>Pontibacterium</taxon>
    </lineage>
</organism>
<dbReference type="GO" id="GO:0015562">
    <property type="term" value="F:efflux transmembrane transporter activity"/>
    <property type="evidence" value="ECO:0007669"/>
    <property type="project" value="TreeGrafter"/>
</dbReference>
<dbReference type="GO" id="GO:1990281">
    <property type="term" value="C:efflux pump complex"/>
    <property type="evidence" value="ECO:0007669"/>
    <property type="project" value="TreeGrafter"/>
</dbReference>
<evidence type="ECO:0000259" key="4">
    <source>
        <dbReference type="Pfam" id="PF25917"/>
    </source>
</evidence>
<evidence type="ECO:0000313" key="6">
    <source>
        <dbReference type="Proteomes" id="UP000640333"/>
    </source>
</evidence>
<dbReference type="NCBIfam" id="TIGR01730">
    <property type="entry name" value="RND_mfp"/>
    <property type="match status" value="1"/>
</dbReference>
<sequence length="383" mass="42034">MKLNKRWQPILLTTLALAMIPAALTYTDYAISNQAQPEKLPEKIIAPRVTVLPISTGSYNSVMQAFGEVRAVDEISLSSQLTGRVVWRNAKFAVGGRINKGEVLIRIDDTDFQTALANAKQAEAEAALALQQEKRQRDQAARDWQRSGIKEKPGALVLREPQLKVAKSRFQAAKAAVVQAKRDLALTQLKAPFSAVIVQRSAALGSYVESGTVVATLRASDQAEVALSLAANQWQQLPDDPVGLEVVLQSRDQHGVQWQGNVQRLSATIDANTRQRSLIVTVDKPLDQATPLLFGSFVRAQIHGENVSDLFALPASALTADGYIWHVIDQQLQRVRRAPLFSSEGQIFVPQGELPDSIELVRKPMSGYLPDMRVQPHVMGGVR</sequence>
<gene>
    <name evidence="5" type="ORF">IOQ59_17505</name>
</gene>
<evidence type="ECO:0000256" key="3">
    <source>
        <dbReference type="SAM" id="SignalP"/>
    </source>
</evidence>
<feature type="chain" id="PRO_5035286179" evidence="3">
    <location>
        <begin position="19"/>
        <end position="383"/>
    </location>
</feature>
<dbReference type="RefSeq" id="WP_193954749.1">
    <property type="nucleotide sequence ID" value="NZ_JADEYS010000021.1"/>
</dbReference>
<comment type="caution">
    <text evidence="5">The sequence shown here is derived from an EMBL/GenBank/DDBJ whole genome shotgun (WGS) entry which is preliminary data.</text>
</comment>
<dbReference type="PANTHER" id="PTHR30469:SF15">
    <property type="entry name" value="HLYD FAMILY OF SECRETION PROTEINS"/>
    <property type="match status" value="1"/>
</dbReference>
<name>A0A8J7K0G9_9GAMM</name>
<feature type="coiled-coil region" evidence="2">
    <location>
        <begin position="112"/>
        <end position="139"/>
    </location>
</feature>
<keyword evidence="6" id="KW-1185">Reference proteome</keyword>
<feature type="signal peptide" evidence="3">
    <location>
        <begin position="1"/>
        <end position="18"/>
    </location>
</feature>
<proteinExistence type="inferred from homology"/>